<dbReference type="Proteomes" id="UP000234681">
    <property type="component" value="Unassembled WGS sequence"/>
</dbReference>
<accession>A6KUN3</accession>
<organism evidence="2 3">
    <name type="scientific">Rattus norvegicus</name>
    <name type="common">Rat</name>
    <dbReference type="NCBI Taxonomy" id="10116"/>
    <lineage>
        <taxon>Eukaryota</taxon>
        <taxon>Metazoa</taxon>
        <taxon>Chordata</taxon>
        <taxon>Craniata</taxon>
        <taxon>Vertebrata</taxon>
        <taxon>Euteleostomi</taxon>
        <taxon>Mammalia</taxon>
        <taxon>Eutheria</taxon>
        <taxon>Euarchontoglires</taxon>
        <taxon>Glires</taxon>
        <taxon>Rodentia</taxon>
        <taxon>Myomorpha</taxon>
        <taxon>Muroidea</taxon>
        <taxon>Muridae</taxon>
        <taxon>Murinae</taxon>
        <taxon>Rattus</taxon>
    </lineage>
</organism>
<proteinExistence type="predicted"/>
<evidence type="ECO:0000313" key="3">
    <source>
        <dbReference type="Proteomes" id="UP000234681"/>
    </source>
</evidence>
<dbReference type="AlphaFoldDB" id="A6KUN3"/>
<evidence type="ECO:0000313" key="2">
    <source>
        <dbReference type="EMBL" id="EDL86192.1"/>
    </source>
</evidence>
<feature type="region of interest" description="Disordered" evidence="1">
    <location>
        <begin position="1"/>
        <end position="29"/>
    </location>
</feature>
<feature type="compositionally biased region" description="Basic residues" evidence="1">
    <location>
        <begin position="1"/>
        <end position="11"/>
    </location>
</feature>
<name>A6KUN3_RAT</name>
<protein>
    <submittedName>
        <fullName evidence="2">RCG36206</fullName>
    </submittedName>
</protein>
<gene>
    <name evidence="2" type="ORF">rCG_36206</name>
</gene>
<reference evidence="3" key="1">
    <citation type="submission" date="2005-06" db="EMBL/GenBank/DDBJ databases">
        <authorList>
            <person name="Mural R.J."/>
            <person name="Li P.W."/>
            <person name="Adams M.D."/>
            <person name="Amanatides P.G."/>
            <person name="Baden-Tillson H."/>
            <person name="Barnstead M."/>
            <person name="Chin S.H."/>
            <person name="Dew I."/>
            <person name="Evans C.A."/>
            <person name="Ferriera S."/>
            <person name="Flanigan M."/>
            <person name="Fosler C."/>
            <person name="Glodek A."/>
            <person name="Gu Z."/>
            <person name="Holt R.A."/>
            <person name="Jennings D."/>
            <person name="Kraft C.L."/>
            <person name="Lu F."/>
            <person name="Nguyen T."/>
            <person name="Nusskern D.R."/>
            <person name="Pfannkoch C.M."/>
            <person name="Sitter C."/>
            <person name="Sutton G.G."/>
            <person name="Venter J.C."/>
            <person name="Wang Z."/>
            <person name="Woodage T."/>
            <person name="Zheng X.H."/>
            <person name="Zhong F."/>
        </authorList>
    </citation>
    <scope>NUCLEOTIDE SEQUENCE [LARGE SCALE GENOMIC DNA]</scope>
    <source>
        <strain>BN</strain>
        <strain evidence="3">Sprague-Dawley</strain>
    </source>
</reference>
<dbReference type="EMBL" id="CH474193">
    <property type="protein sequence ID" value="EDL86192.1"/>
    <property type="molecule type" value="Genomic_DNA"/>
</dbReference>
<evidence type="ECO:0000256" key="1">
    <source>
        <dbReference type="SAM" id="MobiDB-lite"/>
    </source>
</evidence>
<sequence>MKEKTFKKRRTSITSQLDKGSVPHRTKYAPPHHLKREENCLEENSVPFVRMASCLQQFWTCCIY</sequence>